<dbReference type="SUPFAM" id="SSF52540">
    <property type="entry name" value="P-loop containing nucleoside triphosphate hydrolases"/>
    <property type="match status" value="2"/>
</dbReference>
<organism evidence="4 5">
    <name type="scientific">Candolleomyces aberdarensis</name>
    <dbReference type="NCBI Taxonomy" id="2316362"/>
    <lineage>
        <taxon>Eukaryota</taxon>
        <taxon>Fungi</taxon>
        <taxon>Dikarya</taxon>
        <taxon>Basidiomycota</taxon>
        <taxon>Agaricomycotina</taxon>
        <taxon>Agaricomycetes</taxon>
        <taxon>Agaricomycetidae</taxon>
        <taxon>Agaricales</taxon>
        <taxon>Agaricineae</taxon>
        <taxon>Psathyrellaceae</taxon>
        <taxon>Candolleomyces</taxon>
    </lineage>
</organism>
<dbReference type="InterPro" id="IPR027417">
    <property type="entry name" value="P-loop_NTPase"/>
</dbReference>
<sequence>MGPIGSGKSTFINLATQSPNKLQVGHSRLPCTEAVKRADPFDLDGRRIFLFDTPGFDDTNRTETEILSIIASELEKQYRKGQALDGIIYVHRISDFYVRGLAKTNLGIFRKLCGDSSLQKVVIMTNMWSRLNSELEGYRRGAELVSVDDFFKPAIAEGALMMHHMQNTVESARTIIRQILKNHPIASSICEEIVDPHKSINITGEGMTVDEKLAQLKAQLEAAEQARRERDEETRREQLKQAERVLQLLETLEEQKRNQARQYQLLQERSADAERKHEQAFREAEERSRREIQAAEARWRLEVEAAERCRAKEKIDWEERMKNMTITPDPPNPSVRDGIIVSGRSYTMSSLQYRSFYATLDHNEENLVMGFRLDQGRARQQFINLATQSPNKLQVGHSIESCTGAVEHADPFDLDGRRIVLFDTPAFDSTNKTETEILRIIAFELEKRYRKGQILHGIIYVHRISDVHVNDLVKTNFGIFRKLCGDYCLRNVIIMSNMWSRLPSEVEGHRRVAELAGLDDFFQPAIAKGAAMMHHMQDTVESAHGIIRQILKNHPIALRIQEEIVDQGKSINETGAGMAIDEELAQLSHQCELKLKMQFAVARRERDEETRKEQLKEVERVRQLLEKLEEEKRNQVREYYLLHEQFAEDGRTCQQAIGMMEERIWREIQAAEARRRWETELIEARRRQEAEAAKLRQEAEATKLRQEAEAAKRRQEAEATKLLQEAEAAKRRQEAEA</sequence>
<dbReference type="Pfam" id="PF01926">
    <property type="entry name" value="MMR_HSR1"/>
    <property type="match status" value="1"/>
</dbReference>
<evidence type="ECO:0000313" key="5">
    <source>
        <dbReference type="Proteomes" id="UP000290288"/>
    </source>
</evidence>
<feature type="non-terminal residue" evidence="4">
    <location>
        <position position="737"/>
    </location>
</feature>
<dbReference type="OrthoDB" id="8954335at2759"/>
<dbReference type="Gene3D" id="3.40.50.300">
    <property type="entry name" value="P-loop containing nucleotide triphosphate hydrolases"/>
    <property type="match status" value="2"/>
</dbReference>
<accession>A0A4Q2D6Y6</accession>
<proteinExistence type="predicted"/>
<name>A0A4Q2D6Y6_9AGAR</name>
<evidence type="ECO:0000256" key="1">
    <source>
        <dbReference type="SAM" id="Coils"/>
    </source>
</evidence>
<feature type="region of interest" description="Disordered" evidence="2">
    <location>
        <begin position="689"/>
        <end position="737"/>
    </location>
</feature>
<evidence type="ECO:0000313" key="4">
    <source>
        <dbReference type="EMBL" id="RXW14326.1"/>
    </source>
</evidence>
<dbReference type="InterPro" id="IPR006073">
    <property type="entry name" value="GTP-bd"/>
</dbReference>
<evidence type="ECO:0000259" key="3">
    <source>
        <dbReference type="Pfam" id="PF01926"/>
    </source>
</evidence>
<feature type="coiled-coil region" evidence="1">
    <location>
        <begin position="604"/>
        <end position="645"/>
    </location>
</feature>
<dbReference type="AlphaFoldDB" id="A0A4Q2D6Y6"/>
<dbReference type="Proteomes" id="UP000290288">
    <property type="component" value="Unassembled WGS sequence"/>
</dbReference>
<dbReference type="STRING" id="2316362.A0A4Q2D6Y6"/>
<dbReference type="CDD" id="cd00882">
    <property type="entry name" value="Ras_like_GTPase"/>
    <property type="match status" value="1"/>
</dbReference>
<keyword evidence="1" id="KW-0175">Coiled coil</keyword>
<dbReference type="GO" id="GO:0005525">
    <property type="term" value="F:GTP binding"/>
    <property type="evidence" value="ECO:0007669"/>
    <property type="project" value="InterPro"/>
</dbReference>
<feature type="domain" description="G" evidence="3">
    <location>
        <begin position="2"/>
        <end position="92"/>
    </location>
</feature>
<feature type="compositionally biased region" description="Basic and acidic residues" evidence="2">
    <location>
        <begin position="727"/>
        <end position="737"/>
    </location>
</feature>
<gene>
    <name evidence="4" type="ORF">EST38_g11528</name>
</gene>
<comment type="caution">
    <text evidence="4">The sequence shown here is derived from an EMBL/GenBank/DDBJ whole genome shotgun (WGS) entry which is preliminary data.</text>
</comment>
<keyword evidence="5" id="KW-1185">Reference proteome</keyword>
<protein>
    <recommendedName>
        <fullName evidence="3">G domain-containing protein</fullName>
    </recommendedName>
</protein>
<dbReference type="EMBL" id="SDEE01000719">
    <property type="protein sequence ID" value="RXW14326.1"/>
    <property type="molecule type" value="Genomic_DNA"/>
</dbReference>
<feature type="compositionally biased region" description="Basic and acidic residues" evidence="2">
    <location>
        <begin position="689"/>
        <end position="719"/>
    </location>
</feature>
<feature type="region of interest" description="Disordered" evidence="2">
    <location>
        <begin position="269"/>
        <end position="288"/>
    </location>
</feature>
<evidence type="ECO:0000256" key="2">
    <source>
        <dbReference type="SAM" id="MobiDB-lite"/>
    </source>
</evidence>
<reference evidence="4 5" key="1">
    <citation type="submission" date="2019-01" db="EMBL/GenBank/DDBJ databases">
        <title>Draft genome sequence of Psathyrella aberdarensis IHI B618.</title>
        <authorList>
            <person name="Buettner E."/>
            <person name="Kellner H."/>
        </authorList>
    </citation>
    <scope>NUCLEOTIDE SEQUENCE [LARGE SCALE GENOMIC DNA]</scope>
    <source>
        <strain evidence="4 5">IHI B618</strain>
    </source>
</reference>